<dbReference type="Proteomes" id="UP000035680">
    <property type="component" value="Unassembled WGS sequence"/>
</dbReference>
<proteinExistence type="predicted"/>
<evidence type="ECO:0000313" key="1">
    <source>
        <dbReference type="Proteomes" id="UP000035680"/>
    </source>
</evidence>
<keyword evidence="1" id="KW-1185">Reference proteome</keyword>
<reference evidence="1" key="1">
    <citation type="submission" date="2014-07" db="EMBL/GenBank/DDBJ databases">
        <authorList>
            <person name="Martin A.A"/>
            <person name="De Silva N."/>
        </authorList>
    </citation>
    <scope>NUCLEOTIDE SEQUENCE</scope>
</reference>
<protein>
    <submittedName>
        <fullName evidence="2">DUF3800 domain-containing protein</fullName>
    </submittedName>
</protein>
<accession>A0A0K0G607</accession>
<reference evidence="2" key="2">
    <citation type="submission" date="2015-08" db="UniProtKB">
        <authorList>
            <consortium name="WormBaseParasite"/>
        </authorList>
    </citation>
    <scope>IDENTIFICATION</scope>
</reference>
<evidence type="ECO:0000313" key="2">
    <source>
        <dbReference type="WBParaSite" id="SVE_2018400.1"/>
    </source>
</evidence>
<dbReference type="WBParaSite" id="SVE_2018400.1">
    <property type="protein sequence ID" value="SVE_2018400.1"/>
    <property type="gene ID" value="SVE_2018400"/>
</dbReference>
<sequence>MPFQLIIGDYGQATLYRLILNLIRIDVAVNEAAHYMYSSGYRLAGSHYLSRVFYLMRRHVETCVLD</sequence>
<dbReference type="AlphaFoldDB" id="A0A0K0G607"/>
<name>A0A0K0G607_STRVS</name>
<organism evidence="1 2">
    <name type="scientific">Strongyloides venezuelensis</name>
    <name type="common">Threadworm</name>
    <dbReference type="NCBI Taxonomy" id="75913"/>
    <lineage>
        <taxon>Eukaryota</taxon>
        <taxon>Metazoa</taxon>
        <taxon>Ecdysozoa</taxon>
        <taxon>Nematoda</taxon>
        <taxon>Chromadorea</taxon>
        <taxon>Rhabditida</taxon>
        <taxon>Tylenchina</taxon>
        <taxon>Panagrolaimomorpha</taxon>
        <taxon>Strongyloidoidea</taxon>
        <taxon>Strongyloididae</taxon>
        <taxon>Strongyloides</taxon>
    </lineage>
</organism>